<dbReference type="SMART" id="SM00829">
    <property type="entry name" value="PKS_ER"/>
    <property type="match status" value="1"/>
</dbReference>
<evidence type="ECO:0000313" key="2">
    <source>
        <dbReference type="EMBL" id="KAL1411665.1"/>
    </source>
</evidence>
<dbReference type="Gene3D" id="3.90.180.10">
    <property type="entry name" value="Medium-chain alcohol dehydrogenases, catalytic domain"/>
    <property type="match status" value="1"/>
</dbReference>
<dbReference type="PANTHER" id="PTHR45348">
    <property type="entry name" value="HYPOTHETICAL OXIDOREDUCTASE (EUROFUNG)"/>
    <property type="match status" value="1"/>
</dbReference>
<dbReference type="GeneID" id="95983673"/>
<feature type="domain" description="Enoyl reductase (ER)" evidence="1">
    <location>
        <begin position="20"/>
        <end position="347"/>
    </location>
</feature>
<dbReference type="InterPro" id="IPR047122">
    <property type="entry name" value="Trans-enoyl_RdTase-like"/>
</dbReference>
<dbReference type="SUPFAM" id="SSF50129">
    <property type="entry name" value="GroES-like"/>
    <property type="match status" value="1"/>
</dbReference>
<dbReference type="InterPro" id="IPR013149">
    <property type="entry name" value="ADH-like_C"/>
</dbReference>
<dbReference type="InterPro" id="IPR036291">
    <property type="entry name" value="NAD(P)-bd_dom_sf"/>
</dbReference>
<organism evidence="2 3">
    <name type="scientific">Vanrija albida</name>
    <dbReference type="NCBI Taxonomy" id="181172"/>
    <lineage>
        <taxon>Eukaryota</taxon>
        <taxon>Fungi</taxon>
        <taxon>Dikarya</taxon>
        <taxon>Basidiomycota</taxon>
        <taxon>Agaricomycotina</taxon>
        <taxon>Tremellomycetes</taxon>
        <taxon>Trichosporonales</taxon>
        <taxon>Trichosporonaceae</taxon>
        <taxon>Vanrija</taxon>
    </lineage>
</organism>
<dbReference type="RefSeq" id="XP_069211609.1">
    <property type="nucleotide sequence ID" value="XM_069351223.1"/>
</dbReference>
<evidence type="ECO:0000313" key="3">
    <source>
        <dbReference type="Proteomes" id="UP001565368"/>
    </source>
</evidence>
<dbReference type="EMBL" id="JBBXJM010000002">
    <property type="protein sequence ID" value="KAL1411665.1"/>
    <property type="molecule type" value="Genomic_DNA"/>
</dbReference>
<evidence type="ECO:0000259" key="1">
    <source>
        <dbReference type="SMART" id="SM00829"/>
    </source>
</evidence>
<gene>
    <name evidence="2" type="ORF">Q8F55_002630</name>
</gene>
<dbReference type="PANTHER" id="PTHR45348:SF7">
    <property type="entry name" value="ZINC BINDING OXIDOREDUCTASE, PUTATIVE-RELATED"/>
    <property type="match status" value="1"/>
</dbReference>
<comment type="caution">
    <text evidence="2">The sequence shown here is derived from an EMBL/GenBank/DDBJ whole genome shotgun (WGS) entry which is preliminary data.</text>
</comment>
<reference evidence="2 3" key="1">
    <citation type="submission" date="2023-08" db="EMBL/GenBank/DDBJ databases">
        <title>Annotated Genome Sequence of Vanrija albida AlHP1.</title>
        <authorList>
            <person name="Herzog R."/>
        </authorList>
    </citation>
    <scope>NUCLEOTIDE SEQUENCE [LARGE SCALE GENOMIC DNA]</scope>
    <source>
        <strain evidence="2 3">AlHP1</strain>
    </source>
</reference>
<dbReference type="CDD" id="cd08249">
    <property type="entry name" value="enoyl_reductase_like"/>
    <property type="match status" value="1"/>
</dbReference>
<dbReference type="Proteomes" id="UP001565368">
    <property type="component" value="Unassembled WGS sequence"/>
</dbReference>
<protein>
    <recommendedName>
        <fullName evidence="1">Enoyl reductase (ER) domain-containing protein</fullName>
    </recommendedName>
</protein>
<accession>A0ABR3QAJ3</accession>
<dbReference type="InterPro" id="IPR020843">
    <property type="entry name" value="ER"/>
</dbReference>
<proteinExistence type="predicted"/>
<dbReference type="SUPFAM" id="SSF51735">
    <property type="entry name" value="NAD(P)-binding Rossmann-fold domains"/>
    <property type="match status" value="1"/>
</dbReference>
<dbReference type="InterPro" id="IPR013154">
    <property type="entry name" value="ADH-like_N"/>
</dbReference>
<dbReference type="Pfam" id="PF08240">
    <property type="entry name" value="ADH_N"/>
    <property type="match status" value="1"/>
</dbReference>
<sequence>MPVDIPKTMRALVENDAETGVTVASVPVPTPHAGDILVKVAYAGQNPTDWKHAAYLSRAGDILGCDFSGFVVAAPEGSGLAVGDRVAGAVHGGKFKDRGSYAEFLRVPAHLVWRVPNGVGLPEAAALGVALGTSIQALVQSQGVALPADGEGAPDRGWYFIYGGSTGVGLVAIALAKVLGYRVATVASPRNFDLVRSYGADDVFDYAAGADAVVAHVREVTGGVALGLDTISDAASQAISARVFGDAGGQLNLTLVPDAAAAALRPDVRLVPKLMYTYMTDEPFTISPRAAPPVTVPVIPGDREFYAGALKRYPDLLARGIRPPPVVLRGGLDDVPAGFEDMKNGKVSGERYVYKL</sequence>
<name>A0ABR3QAJ3_9TREE</name>
<dbReference type="InterPro" id="IPR011032">
    <property type="entry name" value="GroES-like_sf"/>
</dbReference>
<keyword evidence="3" id="KW-1185">Reference proteome</keyword>
<dbReference type="Gene3D" id="3.40.50.720">
    <property type="entry name" value="NAD(P)-binding Rossmann-like Domain"/>
    <property type="match status" value="1"/>
</dbReference>
<dbReference type="Pfam" id="PF00107">
    <property type="entry name" value="ADH_zinc_N"/>
    <property type="match status" value="1"/>
</dbReference>